<dbReference type="Pfam" id="PF00005">
    <property type="entry name" value="ABC_tran"/>
    <property type="match status" value="1"/>
</dbReference>
<keyword evidence="2" id="KW-0547">Nucleotide-binding</keyword>
<evidence type="ECO:0000313" key="6">
    <source>
        <dbReference type="Proteomes" id="UP000033163"/>
    </source>
</evidence>
<dbReference type="AlphaFoldDB" id="A0A0E4HAH8"/>
<dbReference type="PATRIC" id="fig|1073571.4.peg.3812"/>
<dbReference type="InterPro" id="IPR027417">
    <property type="entry name" value="P-loop_NTPase"/>
</dbReference>
<dbReference type="InterPro" id="IPR051782">
    <property type="entry name" value="ABC_Transporter_VariousFunc"/>
</dbReference>
<dbReference type="KEGG" id="pri:PRIO_3562"/>
<evidence type="ECO:0000313" key="5">
    <source>
        <dbReference type="EMBL" id="CQR55965.1"/>
    </source>
</evidence>
<dbReference type="Gene3D" id="3.40.50.300">
    <property type="entry name" value="P-loop containing nucleotide triphosphate hydrolases"/>
    <property type="match status" value="1"/>
</dbReference>
<evidence type="ECO:0000256" key="1">
    <source>
        <dbReference type="ARBA" id="ARBA00022448"/>
    </source>
</evidence>
<dbReference type="EMBL" id="LN831776">
    <property type="protein sequence ID" value="CQR55965.1"/>
    <property type="molecule type" value="Genomic_DNA"/>
</dbReference>
<dbReference type="PROSITE" id="PS50893">
    <property type="entry name" value="ABC_TRANSPORTER_2"/>
    <property type="match status" value="1"/>
</dbReference>
<evidence type="ECO:0000259" key="4">
    <source>
        <dbReference type="PROSITE" id="PS50893"/>
    </source>
</evidence>
<dbReference type="SMART" id="SM00382">
    <property type="entry name" value="AAA"/>
    <property type="match status" value="1"/>
</dbReference>
<dbReference type="InterPro" id="IPR003439">
    <property type="entry name" value="ABC_transporter-like_ATP-bd"/>
</dbReference>
<dbReference type="CDD" id="cd03230">
    <property type="entry name" value="ABC_DR_subfamily_A"/>
    <property type="match status" value="1"/>
</dbReference>
<proteinExistence type="predicted"/>
<name>A0A0E4HAH8_9BACL</name>
<dbReference type="PANTHER" id="PTHR42939">
    <property type="entry name" value="ABC TRANSPORTER ATP-BINDING PROTEIN ALBC-RELATED"/>
    <property type="match status" value="1"/>
</dbReference>
<dbReference type="PANTHER" id="PTHR42939:SF1">
    <property type="entry name" value="ABC TRANSPORTER ATP-BINDING PROTEIN ALBC-RELATED"/>
    <property type="match status" value="1"/>
</dbReference>
<reference evidence="6" key="1">
    <citation type="submission" date="2015-03" db="EMBL/GenBank/DDBJ databases">
        <authorList>
            <person name="Wibberg D."/>
        </authorList>
    </citation>
    <scope>NUCLEOTIDE SEQUENCE [LARGE SCALE GENOMIC DNA]</scope>
</reference>
<evidence type="ECO:0000256" key="3">
    <source>
        <dbReference type="ARBA" id="ARBA00022840"/>
    </source>
</evidence>
<sequence length="289" mass="32454">MSIALACGNLTKSYGPTLALRNLDLQLEENVIYGLLGRNGAGKTTLLNTIAGGITADSGTIEVSGKKLGRGEPPKDFCYVRDQYRHFGSARVMETLQLAASFHPRWDWTYARELLNLFLIDPDKKIRQLSSGTRSLIGNIIGLASRAQLTLYDEPVLGLDVLMRERFYKTVLEDYANHPRTILLSTHLIDEIAPIAEKIFILESGSLLLQDDMEQIRMSAYLVRGNSETVFSFMAGKRVLYHEAYGRGTLAAIYEKLDDRDMRQAREQDISIETLSLQKLFLYLIEGGL</sequence>
<protein>
    <submittedName>
        <fullName evidence="5">ABC transporter</fullName>
    </submittedName>
</protein>
<keyword evidence="3" id="KW-0067">ATP-binding</keyword>
<keyword evidence="1" id="KW-0813">Transport</keyword>
<evidence type="ECO:0000256" key="2">
    <source>
        <dbReference type="ARBA" id="ARBA00022741"/>
    </source>
</evidence>
<gene>
    <name evidence="5" type="ORF">PRIO_3562</name>
</gene>
<dbReference type="GO" id="GO:0016887">
    <property type="term" value="F:ATP hydrolysis activity"/>
    <property type="evidence" value="ECO:0007669"/>
    <property type="project" value="InterPro"/>
</dbReference>
<dbReference type="SUPFAM" id="SSF52540">
    <property type="entry name" value="P-loop containing nucleoside triphosphate hydrolases"/>
    <property type="match status" value="1"/>
</dbReference>
<accession>A0A0E4HAH8</accession>
<dbReference type="RefSeq" id="WP_046503825.1">
    <property type="nucleotide sequence ID" value="NZ_LN831776.1"/>
</dbReference>
<dbReference type="Proteomes" id="UP000033163">
    <property type="component" value="Chromosome I"/>
</dbReference>
<feature type="domain" description="ABC transporter" evidence="4">
    <location>
        <begin position="5"/>
        <end position="229"/>
    </location>
</feature>
<dbReference type="HOGENOM" id="CLU_000604_1_2_9"/>
<dbReference type="InterPro" id="IPR003593">
    <property type="entry name" value="AAA+_ATPase"/>
</dbReference>
<organism evidence="5 6">
    <name type="scientific">Paenibacillus riograndensis SBR5</name>
    <dbReference type="NCBI Taxonomy" id="1073571"/>
    <lineage>
        <taxon>Bacteria</taxon>
        <taxon>Bacillati</taxon>
        <taxon>Bacillota</taxon>
        <taxon>Bacilli</taxon>
        <taxon>Bacillales</taxon>
        <taxon>Paenibacillaceae</taxon>
        <taxon>Paenibacillus</taxon>
        <taxon>Paenibacillus sonchi group</taxon>
    </lineage>
</organism>
<dbReference type="GO" id="GO:0005524">
    <property type="term" value="F:ATP binding"/>
    <property type="evidence" value="ECO:0007669"/>
    <property type="project" value="UniProtKB-KW"/>
</dbReference>